<dbReference type="EMBL" id="JADBEM010000001">
    <property type="protein sequence ID" value="MBE1611044.1"/>
    <property type="molecule type" value="Genomic_DNA"/>
</dbReference>
<proteinExistence type="predicted"/>
<evidence type="ECO:0000313" key="7">
    <source>
        <dbReference type="Proteomes" id="UP000638648"/>
    </source>
</evidence>
<dbReference type="GO" id="GO:0005886">
    <property type="term" value="C:plasma membrane"/>
    <property type="evidence" value="ECO:0007669"/>
    <property type="project" value="TreeGrafter"/>
</dbReference>
<dbReference type="CDD" id="cd16914">
    <property type="entry name" value="EcfT"/>
    <property type="match status" value="1"/>
</dbReference>
<sequence length="205" mass="21472">MSGALTPALGLYQPGASLLHRAPAGAKLAGLALLAVGVLRITAVTTLGMVFGATLAAAALAGLPWRVWLAQLLPVCWFALPLLVFQWVTAGQHRAFMVVGQLVVLVSLAALVTLTTRVSAMLDAFEVALGPLRRIGVSPSRVALVLALTVRCVPMVAQTYAETREAQRARGLERSPVALVVPLVIRLLKKADAIGEALSARGLDD</sequence>
<feature type="transmembrane region" description="Helical" evidence="5">
    <location>
        <begin position="95"/>
        <end position="114"/>
    </location>
</feature>
<name>A0A927RDH7_9ACTN</name>
<dbReference type="RefSeq" id="WP_192754320.1">
    <property type="nucleotide sequence ID" value="NZ_BAABJL010000042.1"/>
</dbReference>
<dbReference type="AlphaFoldDB" id="A0A927RDH7"/>
<dbReference type="Proteomes" id="UP000638648">
    <property type="component" value="Unassembled WGS sequence"/>
</dbReference>
<protein>
    <submittedName>
        <fullName evidence="6">Biotin transport system permease protein</fullName>
    </submittedName>
</protein>
<evidence type="ECO:0000256" key="1">
    <source>
        <dbReference type="ARBA" id="ARBA00004141"/>
    </source>
</evidence>
<evidence type="ECO:0000313" key="6">
    <source>
        <dbReference type="EMBL" id="MBE1611044.1"/>
    </source>
</evidence>
<reference evidence="6" key="1">
    <citation type="submission" date="2020-10" db="EMBL/GenBank/DDBJ databases">
        <title>Sequencing the genomes of 1000 actinobacteria strains.</title>
        <authorList>
            <person name="Klenk H.-P."/>
        </authorList>
    </citation>
    <scope>NUCLEOTIDE SEQUENCE</scope>
    <source>
        <strain evidence="6">DSM 45354</strain>
    </source>
</reference>
<keyword evidence="3 5" id="KW-1133">Transmembrane helix</keyword>
<comment type="caution">
    <text evidence="6">The sequence shown here is derived from an EMBL/GenBank/DDBJ whole genome shotgun (WGS) entry which is preliminary data.</text>
</comment>
<evidence type="ECO:0000256" key="3">
    <source>
        <dbReference type="ARBA" id="ARBA00022989"/>
    </source>
</evidence>
<comment type="subcellular location">
    <subcellularLocation>
        <location evidence="1">Membrane</location>
        <topology evidence="1">Multi-pass membrane protein</topology>
    </subcellularLocation>
</comment>
<keyword evidence="2 5" id="KW-0812">Transmembrane</keyword>
<gene>
    <name evidence="6" type="ORF">HEB94_007892</name>
</gene>
<dbReference type="PANTHER" id="PTHR33514:SF13">
    <property type="entry name" value="PROTEIN ABCI12, CHLOROPLASTIC"/>
    <property type="match status" value="1"/>
</dbReference>
<dbReference type="Pfam" id="PF02361">
    <property type="entry name" value="CbiQ"/>
    <property type="match status" value="1"/>
</dbReference>
<evidence type="ECO:0000256" key="4">
    <source>
        <dbReference type="ARBA" id="ARBA00023136"/>
    </source>
</evidence>
<keyword evidence="4 5" id="KW-0472">Membrane</keyword>
<feature type="transmembrane region" description="Helical" evidence="5">
    <location>
        <begin position="67"/>
        <end position="89"/>
    </location>
</feature>
<keyword evidence="7" id="KW-1185">Reference proteome</keyword>
<dbReference type="PANTHER" id="PTHR33514">
    <property type="entry name" value="PROTEIN ABCI12, CHLOROPLASTIC"/>
    <property type="match status" value="1"/>
</dbReference>
<accession>A0A927RDH7</accession>
<evidence type="ECO:0000256" key="2">
    <source>
        <dbReference type="ARBA" id="ARBA00022692"/>
    </source>
</evidence>
<dbReference type="InterPro" id="IPR003339">
    <property type="entry name" value="ABC/ECF_trnsptr_transmembrane"/>
</dbReference>
<feature type="transmembrane region" description="Helical" evidence="5">
    <location>
        <begin position="31"/>
        <end position="60"/>
    </location>
</feature>
<organism evidence="6 7">
    <name type="scientific">Actinopolymorpha pittospori</name>
    <dbReference type="NCBI Taxonomy" id="648752"/>
    <lineage>
        <taxon>Bacteria</taxon>
        <taxon>Bacillati</taxon>
        <taxon>Actinomycetota</taxon>
        <taxon>Actinomycetes</taxon>
        <taxon>Propionibacteriales</taxon>
        <taxon>Actinopolymorphaceae</taxon>
        <taxon>Actinopolymorpha</taxon>
    </lineage>
</organism>
<evidence type="ECO:0000256" key="5">
    <source>
        <dbReference type="SAM" id="Phobius"/>
    </source>
</evidence>